<keyword evidence="3" id="KW-0472">Membrane</keyword>
<evidence type="ECO:0000259" key="4">
    <source>
        <dbReference type="Pfam" id="PF13490"/>
    </source>
</evidence>
<accession>A0AA42DPH8</accession>
<evidence type="ECO:0000256" key="3">
    <source>
        <dbReference type="SAM" id="Phobius"/>
    </source>
</evidence>
<evidence type="ECO:0000256" key="2">
    <source>
        <dbReference type="ARBA" id="ARBA00024438"/>
    </source>
</evidence>
<organism evidence="5 6">
    <name type="scientific">Holtiella tumoricola</name>
    <dbReference type="NCBI Taxonomy" id="3018743"/>
    <lineage>
        <taxon>Bacteria</taxon>
        <taxon>Bacillati</taxon>
        <taxon>Bacillota</taxon>
        <taxon>Clostridia</taxon>
        <taxon>Lachnospirales</taxon>
        <taxon>Cellulosilyticaceae</taxon>
        <taxon>Holtiella</taxon>
    </lineage>
</organism>
<dbReference type="RefSeq" id="WP_053985185.1">
    <property type="nucleotide sequence ID" value="NZ_JAQIFT010000048.1"/>
</dbReference>
<evidence type="ECO:0000256" key="1">
    <source>
        <dbReference type="ARBA" id="ARBA00024353"/>
    </source>
</evidence>
<gene>
    <name evidence="5" type="ORF">PBV87_13125</name>
</gene>
<comment type="caution">
    <text evidence="5">The sequence shown here is derived from an EMBL/GenBank/DDBJ whole genome shotgun (WGS) entry which is preliminary data.</text>
</comment>
<keyword evidence="3" id="KW-0812">Transmembrane</keyword>
<sequence length="257" mass="29115">MKCEDYQELISPYLDDALSYDEKMQLEAHLKACPTCQETLEMMQLIMGGLNEMEEAPLPEGFHERLHENLMDELAITNKQTAATTTVVTELPKNKKHPYRFLTYASGLAAALIIGIALVPRGTGQELDGAPIEQAPQVASSRMQSEDLVKNQVAPVQEIAPFSMESQVMPMSLEEEQWNITIEDLEQFGEFITGYCKENQITFTSWQENAIIHYTLQPLSKENFKETLMAQMKDNEHIDIVNPGEEPQLHLIVTIKE</sequence>
<name>A0AA42DPH8_9FIRM</name>
<dbReference type="Proteomes" id="UP001169242">
    <property type="component" value="Unassembled WGS sequence"/>
</dbReference>
<feature type="domain" description="Putative zinc-finger" evidence="4">
    <location>
        <begin position="3"/>
        <end position="37"/>
    </location>
</feature>
<evidence type="ECO:0000313" key="5">
    <source>
        <dbReference type="EMBL" id="MDA3732431.1"/>
    </source>
</evidence>
<keyword evidence="3" id="KW-1133">Transmembrane helix</keyword>
<dbReference type="InterPro" id="IPR027383">
    <property type="entry name" value="Znf_put"/>
</dbReference>
<dbReference type="EMBL" id="JAQIFT010000048">
    <property type="protein sequence ID" value="MDA3732431.1"/>
    <property type="molecule type" value="Genomic_DNA"/>
</dbReference>
<dbReference type="AlphaFoldDB" id="A0AA42DPH8"/>
<reference evidence="5" key="1">
    <citation type="journal article" date="2023" name="Int. J. Syst. Evol. Microbiol.">
        <title>&lt;i&gt;Holtiella tumoricola&lt;/i&gt; gen. nov. sp. nov., isolated from a human clinical sample.</title>
        <authorList>
            <person name="Allen-Vercoe E."/>
            <person name="Daigneault M.C."/>
            <person name="Vancuren S.J."/>
            <person name="Cochrane K."/>
            <person name="O'Neal L.L."/>
            <person name="Sankaranarayanan K."/>
            <person name="Lawson P.A."/>
        </authorList>
    </citation>
    <scope>NUCLEOTIDE SEQUENCE</scope>
    <source>
        <strain evidence="5">CC70A</strain>
    </source>
</reference>
<comment type="similarity">
    <text evidence="1">Belongs to the zinc-associated anti-sigma factor (ZAS) superfamily. Anti-sigma-W factor family.</text>
</comment>
<evidence type="ECO:0000313" key="6">
    <source>
        <dbReference type="Proteomes" id="UP001169242"/>
    </source>
</evidence>
<proteinExistence type="inferred from homology"/>
<dbReference type="InterPro" id="IPR041916">
    <property type="entry name" value="Anti_sigma_zinc_sf"/>
</dbReference>
<keyword evidence="6" id="KW-1185">Reference proteome</keyword>
<dbReference type="Pfam" id="PF13490">
    <property type="entry name" value="zf-HC2"/>
    <property type="match status" value="1"/>
</dbReference>
<protein>
    <recommendedName>
        <fullName evidence="2">Anti-sigma-W factor RsiW</fullName>
    </recommendedName>
</protein>
<dbReference type="Gene3D" id="1.10.10.1320">
    <property type="entry name" value="Anti-sigma factor, zinc-finger domain"/>
    <property type="match status" value="1"/>
</dbReference>
<feature type="transmembrane region" description="Helical" evidence="3">
    <location>
        <begin position="101"/>
        <end position="119"/>
    </location>
</feature>